<feature type="domain" description="Protein kinase" evidence="12">
    <location>
        <begin position="10"/>
        <end position="267"/>
    </location>
</feature>
<evidence type="ECO:0000256" key="7">
    <source>
        <dbReference type="ARBA" id="ARBA00022840"/>
    </source>
</evidence>
<evidence type="ECO:0000313" key="13">
    <source>
        <dbReference type="EMBL" id="CAC5394714.1"/>
    </source>
</evidence>
<evidence type="ECO:0000256" key="8">
    <source>
        <dbReference type="ARBA" id="ARBA00047899"/>
    </source>
</evidence>
<feature type="region of interest" description="Disordered" evidence="11">
    <location>
        <begin position="465"/>
        <end position="714"/>
    </location>
</feature>
<dbReference type="InterPro" id="IPR008271">
    <property type="entry name" value="Ser/Thr_kinase_AS"/>
</dbReference>
<dbReference type="PROSITE" id="PS00108">
    <property type="entry name" value="PROTEIN_KINASE_ST"/>
    <property type="match status" value="1"/>
</dbReference>
<evidence type="ECO:0000256" key="2">
    <source>
        <dbReference type="ARBA" id="ARBA00012513"/>
    </source>
</evidence>
<dbReference type="Gene3D" id="1.10.510.10">
    <property type="entry name" value="Transferase(Phosphotransferase) domain 1"/>
    <property type="match status" value="1"/>
</dbReference>
<evidence type="ECO:0000259" key="12">
    <source>
        <dbReference type="PROSITE" id="PS50011"/>
    </source>
</evidence>
<comment type="similarity">
    <text evidence="1">Belongs to the protein kinase superfamily. NEK Ser/Thr protein kinase family. NIMA subfamily.</text>
</comment>
<name>A0A6J8CIA4_MYTCO</name>
<proteinExistence type="inferred from homology"/>
<evidence type="ECO:0000256" key="1">
    <source>
        <dbReference type="ARBA" id="ARBA00010886"/>
    </source>
</evidence>
<evidence type="ECO:0000256" key="10">
    <source>
        <dbReference type="PROSITE-ProRule" id="PRU10141"/>
    </source>
</evidence>
<dbReference type="OrthoDB" id="248923at2759"/>
<dbReference type="SUPFAM" id="SSF56112">
    <property type="entry name" value="Protein kinase-like (PK-like)"/>
    <property type="match status" value="1"/>
</dbReference>
<feature type="compositionally biased region" description="Basic and acidic residues" evidence="11">
    <location>
        <begin position="527"/>
        <end position="539"/>
    </location>
</feature>
<dbReference type="GO" id="GO:0005524">
    <property type="term" value="F:ATP binding"/>
    <property type="evidence" value="ECO:0007669"/>
    <property type="project" value="UniProtKB-UniRule"/>
</dbReference>
<feature type="compositionally biased region" description="Basic and acidic residues" evidence="11">
    <location>
        <begin position="657"/>
        <end position="669"/>
    </location>
</feature>
<dbReference type="Pfam" id="PF00069">
    <property type="entry name" value="Pkinase"/>
    <property type="match status" value="1"/>
</dbReference>
<dbReference type="EC" id="2.7.11.1" evidence="2"/>
<dbReference type="PROSITE" id="PS00107">
    <property type="entry name" value="PROTEIN_KINASE_ATP"/>
    <property type="match status" value="1"/>
</dbReference>
<keyword evidence="7 10" id="KW-0067">ATP-binding</keyword>
<dbReference type="PANTHER" id="PTHR44899">
    <property type="entry name" value="CAMK FAMILY PROTEIN KINASE"/>
    <property type="match status" value="1"/>
</dbReference>
<accession>A0A6J8CIA4</accession>
<evidence type="ECO:0000256" key="4">
    <source>
        <dbReference type="ARBA" id="ARBA00022679"/>
    </source>
</evidence>
<keyword evidence="14" id="KW-1185">Reference proteome</keyword>
<reference evidence="13 14" key="1">
    <citation type="submission" date="2020-06" db="EMBL/GenBank/DDBJ databases">
        <authorList>
            <person name="Li R."/>
            <person name="Bekaert M."/>
        </authorList>
    </citation>
    <scope>NUCLEOTIDE SEQUENCE [LARGE SCALE GENOMIC DNA]</scope>
    <source>
        <strain evidence="14">wild</strain>
    </source>
</reference>
<feature type="binding site" evidence="10">
    <location>
        <position position="40"/>
    </location>
    <ligand>
        <name>ATP</name>
        <dbReference type="ChEBI" id="CHEBI:30616"/>
    </ligand>
</feature>
<feature type="compositionally biased region" description="Basic and acidic residues" evidence="11">
    <location>
        <begin position="577"/>
        <end position="590"/>
    </location>
</feature>
<dbReference type="PROSITE" id="PS50011">
    <property type="entry name" value="PROTEIN_KINASE_DOM"/>
    <property type="match status" value="1"/>
</dbReference>
<keyword evidence="4 13" id="KW-0808">Transferase</keyword>
<dbReference type="InterPro" id="IPR000719">
    <property type="entry name" value="Prot_kinase_dom"/>
</dbReference>
<keyword evidence="6" id="KW-0418">Kinase</keyword>
<organism evidence="13 14">
    <name type="scientific">Mytilus coruscus</name>
    <name type="common">Sea mussel</name>
    <dbReference type="NCBI Taxonomy" id="42192"/>
    <lineage>
        <taxon>Eukaryota</taxon>
        <taxon>Metazoa</taxon>
        <taxon>Spiralia</taxon>
        <taxon>Lophotrochozoa</taxon>
        <taxon>Mollusca</taxon>
        <taxon>Bivalvia</taxon>
        <taxon>Autobranchia</taxon>
        <taxon>Pteriomorphia</taxon>
        <taxon>Mytilida</taxon>
        <taxon>Mytiloidea</taxon>
        <taxon>Mytilidae</taxon>
        <taxon>Mytilinae</taxon>
        <taxon>Mytilus</taxon>
    </lineage>
</organism>
<dbReference type="InterPro" id="IPR011009">
    <property type="entry name" value="Kinase-like_dom_sf"/>
</dbReference>
<comment type="catalytic activity">
    <reaction evidence="8">
        <text>L-threonyl-[protein] + ATP = O-phospho-L-threonyl-[protein] + ADP + H(+)</text>
        <dbReference type="Rhea" id="RHEA:46608"/>
        <dbReference type="Rhea" id="RHEA-COMP:11060"/>
        <dbReference type="Rhea" id="RHEA-COMP:11605"/>
        <dbReference type="ChEBI" id="CHEBI:15378"/>
        <dbReference type="ChEBI" id="CHEBI:30013"/>
        <dbReference type="ChEBI" id="CHEBI:30616"/>
        <dbReference type="ChEBI" id="CHEBI:61977"/>
        <dbReference type="ChEBI" id="CHEBI:456216"/>
        <dbReference type="EC" id="2.7.11.1"/>
    </reaction>
</comment>
<feature type="compositionally biased region" description="Basic and acidic residues" evidence="11">
    <location>
        <begin position="597"/>
        <end position="650"/>
    </location>
</feature>
<feature type="compositionally biased region" description="Basic and acidic residues" evidence="11">
    <location>
        <begin position="677"/>
        <end position="711"/>
    </location>
</feature>
<protein>
    <recommendedName>
        <fullName evidence="2">non-specific serine/threonine protein kinase</fullName>
        <ecNumber evidence="2">2.7.11.1</ecNumber>
    </recommendedName>
</protein>
<dbReference type="PANTHER" id="PTHR44899:SF3">
    <property type="entry name" value="SERINE_THREONINE-PROTEIN KINASE NEK1"/>
    <property type="match status" value="1"/>
</dbReference>
<evidence type="ECO:0000256" key="9">
    <source>
        <dbReference type="ARBA" id="ARBA00048679"/>
    </source>
</evidence>
<comment type="catalytic activity">
    <reaction evidence="9">
        <text>L-seryl-[protein] + ATP = O-phospho-L-seryl-[protein] + ADP + H(+)</text>
        <dbReference type="Rhea" id="RHEA:17989"/>
        <dbReference type="Rhea" id="RHEA-COMP:9863"/>
        <dbReference type="Rhea" id="RHEA-COMP:11604"/>
        <dbReference type="ChEBI" id="CHEBI:15378"/>
        <dbReference type="ChEBI" id="CHEBI:29999"/>
        <dbReference type="ChEBI" id="CHEBI:30616"/>
        <dbReference type="ChEBI" id="CHEBI:83421"/>
        <dbReference type="ChEBI" id="CHEBI:456216"/>
        <dbReference type="EC" id="2.7.11.1"/>
    </reaction>
</comment>
<evidence type="ECO:0000256" key="6">
    <source>
        <dbReference type="ARBA" id="ARBA00022777"/>
    </source>
</evidence>
<dbReference type="GO" id="GO:0004674">
    <property type="term" value="F:protein serine/threonine kinase activity"/>
    <property type="evidence" value="ECO:0007669"/>
    <property type="project" value="UniProtKB-KW"/>
</dbReference>
<dbReference type="EMBL" id="CACVKT020005358">
    <property type="protein sequence ID" value="CAC5394714.1"/>
    <property type="molecule type" value="Genomic_DNA"/>
</dbReference>
<feature type="compositionally biased region" description="Basic and acidic residues" evidence="11">
    <location>
        <begin position="470"/>
        <end position="493"/>
    </location>
</feature>
<feature type="compositionally biased region" description="Basic and acidic residues" evidence="11">
    <location>
        <begin position="547"/>
        <end position="570"/>
    </location>
</feature>
<dbReference type="InterPro" id="IPR051131">
    <property type="entry name" value="NEK_Ser/Thr_kinase_NIMA"/>
</dbReference>
<keyword evidence="5 10" id="KW-0547">Nucleotide-binding</keyword>
<dbReference type="Proteomes" id="UP000507470">
    <property type="component" value="Unassembled WGS sequence"/>
</dbReference>
<gene>
    <name evidence="13" type="ORF">MCOR_29437</name>
</gene>
<dbReference type="FunFam" id="3.30.200.20:FF:000097">
    <property type="entry name" value="Probable serine/threonine-protein kinase nek1"/>
    <property type="match status" value="1"/>
</dbReference>
<sequence length="833" mass="94338">MAAAAGPIEFELEKTLGEGAFGKVFLCCDKTDKSQKYAMKVIDLSKSPQEEREAAEREARLLSDFKHENIIAYIDSFQEKGALCIVTEFCDGGDLSEFIEKRGGRPFNEDQIVNWFRQICSGLQYLHGRNCLHRDIKTQNVFLTGTEKVAKLGDLGLAKVLERPNAKAVTFCGSPYYMSPEIFACKPYDTKSDIWAMGVVIYEMSTLERPFDAMLMQQLVFKIVHGELPPMPKDKYSVQFCSLLERMMCKDSKTRPSADDILSDSLFTTFKIPKTPLQQVVPKKSQFASTMSKAGFENIIMQGTAKKKDAFDMSELVTTLNDKQKKYAVSVWANSTKGLENILEETFTEKKKNYDKEKTLKNFSVRQNKKPAKTDDVDVDLEETLKQDEALRPIDPRHMVNLVVHTLTQIFPKGEDGEVDTNPIALNAAVCLLFVWSYSSYFLKLYKAFLHTVFWHLELQFPDNAATRKGHPDNAATRKEHPDNAATRKEHPDNAAMHPDNAATRKGHPDNADTRKEHPDNTATRKGHPDKAATRKGHPDNAATRKGHPDNAATRKEHPDNAATRKEHPDNAATRKGHPDNAATRKEHPDNTATRKGHPDNAATRKEHPYNASTRKEHIDNAATRKEHPDKTATRKGHPDNTDTRKEHPDNTATRKGHPDKAATRKGHPDNAATRKGHPDNTATRKEHLDNTATRKEHPDNTATRKEHLDNRVGCSYSPGTQFRRFMILRCKNFKGWVKWKKYADTSKMTPEELLLHQIAMLQAHCCKVLGFPMFRRAYDLLDATDDNMELEEKLIKLLTPEKFAMTGVQLFYCKNFEYNLEKLKSGSGQTDA</sequence>
<dbReference type="InterPro" id="IPR017441">
    <property type="entry name" value="Protein_kinase_ATP_BS"/>
</dbReference>
<evidence type="ECO:0000256" key="11">
    <source>
        <dbReference type="SAM" id="MobiDB-lite"/>
    </source>
</evidence>
<evidence type="ECO:0000256" key="5">
    <source>
        <dbReference type="ARBA" id="ARBA00022741"/>
    </source>
</evidence>
<evidence type="ECO:0000313" key="14">
    <source>
        <dbReference type="Proteomes" id="UP000507470"/>
    </source>
</evidence>
<dbReference type="CDD" id="cd08215">
    <property type="entry name" value="STKc_Nek"/>
    <property type="match status" value="1"/>
</dbReference>
<feature type="compositionally biased region" description="Basic and acidic residues" evidence="11">
    <location>
        <begin position="507"/>
        <end position="520"/>
    </location>
</feature>
<keyword evidence="3" id="KW-0723">Serine/threonine-protein kinase</keyword>
<dbReference type="AlphaFoldDB" id="A0A6J8CIA4"/>
<dbReference type="SMART" id="SM00220">
    <property type="entry name" value="S_TKc"/>
    <property type="match status" value="1"/>
</dbReference>
<evidence type="ECO:0000256" key="3">
    <source>
        <dbReference type="ARBA" id="ARBA00022527"/>
    </source>
</evidence>